<dbReference type="InterPro" id="IPR009875">
    <property type="entry name" value="PilZ_domain"/>
</dbReference>
<dbReference type="EMBL" id="VLLC01000012">
    <property type="protein sequence ID" value="TWI71717.1"/>
    <property type="molecule type" value="Genomic_DNA"/>
</dbReference>
<dbReference type="OrthoDB" id="5428640at2"/>
<dbReference type="PROSITE" id="PS50042">
    <property type="entry name" value="CNMP_BINDING_3"/>
    <property type="match status" value="1"/>
</dbReference>
<proteinExistence type="predicted"/>
<dbReference type="SUPFAM" id="SSF51206">
    <property type="entry name" value="cAMP-binding domain-like"/>
    <property type="match status" value="1"/>
</dbReference>
<dbReference type="Gene3D" id="2.60.120.10">
    <property type="entry name" value="Jelly Rolls"/>
    <property type="match status" value="1"/>
</dbReference>
<dbReference type="InterPro" id="IPR014710">
    <property type="entry name" value="RmlC-like_jellyroll"/>
</dbReference>
<dbReference type="InterPro" id="IPR050397">
    <property type="entry name" value="Env_Response_Regulators"/>
</dbReference>
<keyword evidence="3" id="KW-1185">Reference proteome</keyword>
<organism evidence="2 3">
    <name type="scientific">Desulfobotulus alkaliphilus</name>
    <dbReference type="NCBI Taxonomy" id="622671"/>
    <lineage>
        <taxon>Bacteria</taxon>
        <taxon>Pseudomonadati</taxon>
        <taxon>Thermodesulfobacteriota</taxon>
        <taxon>Desulfobacteria</taxon>
        <taxon>Desulfobacterales</taxon>
        <taxon>Desulfobacteraceae</taxon>
        <taxon>Desulfobotulus</taxon>
    </lineage>
</organism>
<dbReference type="PANTHER" id="PTHR24567">
    <property type="entry name" value="CRP FAMILY TRANSCRIPTIONAL REGULATORY PROTEIN"/>
    <property type="match status" value="1"/>
</dbReference>
<dbReference type="InterPro" id="IPR000595">
    <property type="entry name" value="cNMP-bd_dom"/>
</dbReference>
<dbReference type="Pfam" id="PF07238">
    <property type="entry name" value="PilZ"/>
    <property type="match status" value="1"/>
</dbReference>
<protein>
    <submittedName>
        <fullName evidence="2">PilZ domain-containing protein</fullName>
    </submittedName>
</protein>
<dbReference type="SMART" id="SM00100">
    <property type="entry name" value="cNMP"/>
    <property type="match status" value="1"/>
</dbReference>
<sequence length="341" mass="37695">MPENLGVSGMKDVLKAKEIQLKSLLAAGRRAEAMDLLFELVVIFAKMGQFERAEMLRQKMIKLDSLAIQQIVAAAERIEQEKNKAIDKEHMALWKPWYTRLAPEERSAFFFATEPLLFSPGESLFRQGEKNRSLFFVDRGSLQLVSVSDGGQETLIRRLGPGTFAGEDTFYKTSVCTTSLVALTAGTCRVLKRKKLLPLAENVPGLAPKLQDFCLEGRSSSAVLQSKGINRRVYKRIPAQGVIVFQVIPKETGHTVPPGLFKGRMSDISAGGLSFYVKTANDKNVRQLLDAKLGMKFVLAASGNPQPMVCKGVVTGVLSHMDNEYSVHVKFSKPLDPMLFA</sequence>
<evidence type="ECO:0000313" key="2">
    <source>
        <dbReference type="EMBL" id="TWI71717.1"/>
    </source>
</evidence>
<evidence type="ECO:0000259" key="1">
    <source>
        <dbReference type="PROSITE" id="PS50042"/>
    </source>
</evidence>
<dbReference type="GO" id="GO:0005829">
    <property type="term" value="C:cytosol"/>
    <property type="evidence" value="ECO:0007669"/>
    <property type="project" value="TreeGrafter"/>
</dbReference>
<dbReference type="GO" id="GO:0003700">
    <property type="term" value="F:DNA-binding transcription factor activity"/>
    <property type="evidence" value="ECO:0007669"/>
    <property type="project" value="TreeGrafter"/>
</dbReference>
<reference evidence="2 3" key="1">
    <citation type="submission" date="2019-07" db="EMBL/GenBank/DDBJ databases">
        <title>Genome sequencing of 100 strains of the haloalkaliphilic chemolithoautotrophic sulfur-oxidizing bacterium Thioalkalivibrio.</title>
        <authorList>
            <person name="Muyzer G."/>
        </authorList>
    </citation>
    <scope>NUCLEOTIDE SEQUENCE [LARGE SCALE GENOMIC DNA]</scope>
    <source>
        <strain evidence="2 3">ASO4-4</strain>
    </source>
</reference>
<dbReference type="GO" id="GO:0035438">
    <property type="term" value="F:cyclic-di-GMP binding"/>
    <property type="evidence" value="ECO:0007669"/>
    <property type="project" value="InterPro"/>
</dbReference>
<name>A0A562RRI4_9BACT</name>
<accession>A0A562RRI4</accession>
<gene>
    <name evidence="2" type="ORF">LZ24_01733</name>
</gene>
<dbReference type="InterPro" id="IPR018490">
    <property type="entry name" value="cNMP-bd_dom_sf"/>
</dbReference>
<feature type="domain" description="Cyclic nucleotide-binding" evidence="1">
    <location>
        <begin position="97"/>
        <end position="196"/>
    </location>
</feature>
<evidence type="ECO:0000313" key="3">
    <source>
        <dbReference type="Proteomes" id="UP000318307"/>
    </source>
</evidence>
<dbReference type="Pfam" id="PF00027">
    <property type="entry name" value="cNMP_binding"/>
    <property type="match status" value="1"/>
</dbReference>
<comment type="caution">
    <text evidence="2">The sequence shown here is derived from an EMBL/GenBank/DDBJ whole genome shotgun (WGS) entry which is preliminary data.</text>
</comment>
<dbReference type="PANTHER" id="PTHR24567:SF26">
    <property type="entry name" value="REGULATORY PROTEIN YEIL"/>
    <property type="match status" value="1"/>
</dbReference>
<dbReference type="AlphaFoldDB" id="A0A562RRI4"/>
<dbReference type="CDD" id="cd00038">
    <property type="entry name" value="CAP_ED"/>
    <property type="match status" value="1"/>
</dbReference>
<dbReference type="Proteomes" id="UP000318307">
    <property type="component" value="Unassembled WGS sequence"/>
</dbReference>